<accession>A0AAW1IFI9</accession>
<evidence type="ECO:0000313" key="3">
    <source>
        <dbReference type="Proteomes" id="UP001458880"/>
    </source>
</evidence>
<feature type="compositionally biased region" description="Basic and acidic residues" evidence="1">
    <location>
        <begin position="119"/>
        <end position="136"/>
    </location>
</feature>
<evidence type="ECO:0000313" key="2">
    <source>
        <dbReference type="EMBL" id="KAK9688299.1"/>
    </source>
</evidence>
<feature type="region of interest" description="Disordered" evidence="1">
    <location>
        <begin position="119"/>
        <end position="144"/>
    </location>
</feature>
<evidence type="ECO:0008006" key="4">
    <source>
        <dbReference type="Google" id="ProtNLM"/>
    </source>
</evidence>
<evidence type="ECO:0000256" key="1">
    <source>
        <dbReference type="SAM" id="MobiDB-lite"/>
    </source>
</evidence>
<proteinExistence type="predicted"/>
<gene>
    <name evidence="2" type="ORF">QE152_g35640</name>
</gene>
<comment type="caution">
    <text evidence="2">The sequence shown here is derived from an EMBL/GenBank/DDBJ whole genome shotgun (WGS) entry which is preliminary data.</text>
</comment>
<name>A0AAW1IFI9_POPJA</name>
<reference evidence="2 3" key="1">
    <citation type="journal article" date="2024" name="BMC Genomics">
        <title>De novo assembly and annotation of Popillia japonica's genome with initial clues to its potential as an invasive pest.</title>
        <authorList>
            <person name="Cucini C."/>
            <person name="Boschi S."/>
            <person name="Funari R."/>
            <person name="Cardaioli E."/>
            <person name="Iannotti N."/>
            <person name="Marturano G."/>
            <person name="Paoli F."/>
            <person name="Bruttini M."/>
            <person name="Carapelli A."/>
            <person name="Frati F."/>
            <person name="Nardi F."/>
        </authorList>
    </citation>
    <scope>NUCLEOTIDE SEQUENCE [LARGE SCALE GENOMIC DNA]</scope>
    <source>
        <strain evidence="2">DMR45628</strain>
    </source>
</reference>
<organism evidence="2 3">
    <name type="scientific">Popillia japonica</name>
    <name type="common">Japanese beetle</name>
    <dbReference type="NCBI Taxonomy" id="7064"/>
    <lineage>
        <taxon>Eukaryota</taxon>
        <taxon>Metazoa</taxon>
        <taxon>Ecdysozoa</taxon>
        <taxon>Arthropoda</taxon>
        <taxon>Hexapoda</taxon>
        <taxon>Insecta</taxon>
        <taxon>Pterygota</taxon>
        <taxon>Neoptera</taxon>
        <taxon>Endopterygota</taxon>
        <taxon>Coleoptera</taxon>
        <taxon>Polyphaga</taxon>
        <taxon>Scarabaeiformia</taxon>
        <taxon>Scarabaeidae</taxon>
        <taxon>Rutelinae</taxon>
        <taxon>Popillia</taxon>
    </lineage>
</organism>
<dbReference type="Proteomes" id="UP001458880">
    <property type="component" value="Unassembled WGS sequence"/>
</dbReference>
<protein>
    <recommendedName>
        <fullName evidence="4">Ribosomal protein S7</fullName>
    </recommendedName>
</protein>
<sequence length="144" mass="16364">MGPPYFTYTTERKKNREKHVKHEIYDLISTSILRSGYISTRAYQAVLAIWNLVILTRLHTTRMHHLCVHHPRRSTFSPANKGGHDGKKKGKTHAEITISQKWGSAINIYRVLVERALRGPSERDSDRGGKKGRIDDGTAVLSNC</sequence>
<dbReference type="AlphaFoldDB" id="A0AAW1IFI9"/>
<dbReference type="EMBL" id="JASPKY010000596">
    <property type="protein sequence ID" value="KAK9688299.1"/>
    <property type="molecule type" value="Genomic_DNA"/>
</dbReference>
<keyword evidence="3" id="KW-1185">Reference proteome</keyword>